<dbReference type="InterPro" id="IPR038161">
    <property type="entry name" value="VirB9/CagX/TrbG_C_sf"/>
</dbReference>
<keyword evidence="2 3" id="KW-0732">Signal</keyword>
<evidence type="ECO:0000256" key="3">
    <source>
        <dbReference type="SAM" id="SignalP"/>
    </source>
</evidence>
<dbReference type="EMBL" id="CP001359">
    <property type="protein sequence ID" value="ACL64488.1"/>
    <property type="molecule type" value="Genomic_DNA"/>
</dbReference>
<evidence type="ECO:0000256" key="1">
    <source>
        <dbReference type="ARBA" id="ARBA00006135"/>
    </source>
</evidence>
<gene>
    <name evidence="4" type="ordered locus">A2cp1_1143</name>
</gene>
<protein>
    <submittedName>
        <fullName evidence="4">P-type conjugative transfer protein VirB9</fullName>
    </submittedName>
</protein>
<dbReference type="Proteomes" id="UP000007089">
    <property type="component" value="Chromosome"/>
</dbReference>
<evidence type="ECO:0000313" key="5">
    <source>
        <dbReference type="Proteomes" id="UP000007089"/>
    </source>
</evidence>
<dbReference type="HOGENOM" id="CLU_058585_3_1_7"/>
<feature type="signal peptide" evidence="3">
    <location>
        <begin position="1"/>
        <end position="17"/>
    </location>
</feature>
<organism evidence="4 5">
    <name type="scientific">Anaeromyxobacter dehalogenans (strain ATCC BAA-258 / DSM 21875 / 2CP-1)</name>
    <dbReference type="NCBI Taxonomy" id="455488"/>
    <lineage>
        <taxon>Bacteria</taxon>
        <taxon>Pseudomonadati</taxon>
        <taxon>Myxococcota</taxon>
        <taxon>Myxococcia</taxon>
        <taxon>Myxococcales</taxon>
        <taxon>Cystobacterineae</taxon>
        <taxon>Anaeromyxobacteraceae</taxon>
        <taxon>Anaeromyxobacter</taxon>
    </lineage>
</organism>
<feature type="chain" id="PRO_5002875237" evidence="3">
    <location>
        <begin position="18"/>
        <end position="257"/>
    </location>
</feature>
<dbReference type="Pfam" id="PF03524">
    <property type="entry name" value="CagX"/>
    <property type="match status" value="1"/>
</dbReference>
<evidence type="ECO:0000313" key="4">
    <source>
        <dbReference type="EMBL" id="ACL64488.1"/>
    </source>
</evidence>
<accession>B8JFQ0</accession>
<sequence length="257" mass="28660">MRRVIVLLLAIAVSAGASEGGPDRRIRYVSYDPDTVVPVDAVVGIVTHIVLEPGESYVTHAFGDGKAWDFAAKANHFFLKAVAMNADSNLTIVTDRRSYHFSLRLLAEPKAAPTFEIAFRYPDTEARKRREVARRAAVDDGFKGNGELPNLDYTMSGDLDLSPVNTWDDREFTYFKFPGQRDIPSIYTVDLDGNESIVNRHSTGPSNEIVVVHKVAARWVLRLGSRALAIWNDAYDPGGRRNVSRTASPDVNRVLWR</sequence>
<dbReference type="RefSeq" id="WP_012632480.1">
    <property type="nucleotide sequence ID" value="NC_011891.1"/>
</dbReference>
<dbReference type="InterPro" id="IPR033645">
    <property type="entry name" value="VirB9/CagX/TrbG_C"/>
</dbReference>
<evidence type="ECO:0000256" key="2">
    <source>
        <dbReference type="ARBA" id="ARBA00022729"/>
    </source>
</evidence>
<dbReference type="InterPro" id="IPR010258">
    <property type="entry name" value="Conjugal_tfr_TrbG/VirB9/CagX"/>
</dbReference>
<name>B8JFQ0_ANAD2</name>
<keyword evidence="5" id="KW-1185">Reference proteome</keyword>
<dbReference type="CDD" id="cd06911">
    <property type="entry name" value="VirB9_CagX_TrbG"/>
    <property type="match status" value="1"/>
</dbReference>
<dbReference type="KEGG" id="acp:A2cp1_1143"/>
<comment type="similarity">
    <text evidence="1">Belongs to the TrbG/VirB9 family.</text>
</comment>
<proteinExistence type="inferred from homology"/>
<dbReference type="Gene3D" id="2.60.40.2500">
    <property type="match status" value="1"/>
</dbReference>
<reference evidence="4" key="1">
    <citation type="submission" date="2009-01" db="EMBL/GenBank/DDBJ databases">
        <title>Complete sequence of Anaeromyxobacter dehalogenans 2CP-1.</title>
        <authorList>
            <consortium name="US DOE Joint Genome Institute"/>
            <person name="Lucas S."/>
            <person name="Copeland A."/>
            <person name="Lapidus A."/>
            <person name="Glavina del Rio T."/>
            <person name="Dalin E."/>
            <person name="Tice H."/>
            <person name="Bruce D."/>
            <person name="Goodwin L."/>
            <person name="Pitluck S."/>
            <person name="Saunders E."/>
            <person name="Brettin T."/>
            <person name="Detter J.C."/>
            <person name="Han C."/>
            <person name="Larimer F."/>
            <person name="Land M."/>
            <person name="Hauser L."/>
            <person name="Kyrpides N."/>
            <person name="Ovchinnikova G."/>
            <person name="Beliaev A.S."/>
            <person name="Richardson P."/>
        </authorList>
    </citation>
    <scope>NUCLEOTIDE SEQUENCE</scope>
    <source>
        <strain evidence="4">2CP-1</strain>
    </source>
</reference>
<dbReference type="AlphaFoldDB" id="B8JFQ0"/>